<keyword evidence="2" id="KW-0488">Methylation</keyword>
<reference evidence="7 8" key="1">
    <citation type="submission" date="2012-06" db="EMBL/GenBank/DDBJ databases">
        <title>Finished chromosome of genome of Chroococcidiopsis thermalis PCC 7203.</title>
        <authorList>
            <consortium name="US DOE Joint Genome Institute"/>
            <person name="Gugger M."/>
            <person name="Coursin T."/>
            <person name="Rippka R."/>
            <person name="Tandeau De Marsac N."/>
            <person name="Huntemann M."/>
            <person name="Wei C.-L."/>
            <person name="Han J."/>
            <person name="Detter J.C."/>
            <person name="Han C."/>
            <person name="Tapia R."/>
            <person name="Davenport K."/>
            <person name="Daligault H."/>
            <person name="Erkkila T."/>
            <person name="Gu W."/>
            <person name="Munk A.C.C."/>
            <person name="Teshima H."/>
            <person name="Xu Y."/>
            <person name="Chain P."/>
            <person name="Chen A."/>
            <person name="Krypides N."/>
            <person name="Mavromatis K."/>
            <person name="Markowitz V."/>
            <person name="Szeto E."/>
            <person name="Ivanova N."/>
            <person name="Mikhailova N."/>
            <person name="Ovchinnikova G."/>
            <person name="Pagani I."/>
            <person name="Pati A."/>
            <person name="Goodwin L."/>
            <person name="Peters L."/>
            <person name="Pitluck S."/>
            <person name="Woyke T."/>
            <person name="Kerfeld C."/>
        </authorList>
    </citation>
    <scope>NUCLEOTIDE SEQUENCE [LARGE SCALE GENOMIC DNA]</scope>
    <source>
        <strain evidence="7 8">PCC 7203</strain>
    </source>
</reference>
<dbReference type="STRING" id="251229.Chro_2281"/>
<dbReference type="GO" id="GO:0016020">
    <property type="term" value="C:membrane"/>
    <property type="evidence" value="ECO:0007669"/>
    <property type="project" value="UniProtKB-SubCell"/>
</dbReference>
<dbReference type="AlphaFoldDB" id="K9TZI7"/>
<evidence type="ECO:0000256" key="3">
    <source>
        <dbReference type="ARBA" id="ARBA00022692"/>
    </source>
</evidence>
<dbReference type="RefSeq" id="WP_015154321.1">
    <property type="nucleotide sequence ID" value="NC_019695.1"/>
</dbReference>
<comment type="subcellular location">
    <subcellularLocation>
        <location evidence="1">Membrane</location>
        <topology evidence="1">Single-pass membrane protein</topology>
    </subcellularLocation>
</comment>
<dbReference type="OrthoDB" id="467711at2"/>
<dbReference type="KEGG" id="cthe:Chro_2281"/>
<evidence type="ECO:0000256" key="4">
    <source>
        <dbReference type="ARBA" id="ARBA00022989"/>
    </source>
</evidence>
<dbReference type="SUPFAM" id="SSF54523">
    <property type="entry name" value="Pili subunits"/>
    <property type="match status" value="1"/>
</dbReference>
<evidence type="ECO:0000256" key="6">
    <source>
        <dbReference type="SAM" id="Phobius"/>
    </source>
</evidence>
<dbReference type="InterPro" id="IPR012902">
    <property type="entry name" value="N_methyl_site"/>
</dbReference>
<dbReference type="InterPro" id="IPR031975">
    <property type="entry name" value="Pilin_GH"/>
</dbReference>
<keyword evidence="4 6" id="KW-1133">Transmembrane helix</keyword>
<organism evidence="7 8">
    <name type="scientific">Chroococcidiopsis thermalis (strain PCC 7203)</name>
    <dbReference type="NCBI Taxonomy" id="251229"/>
    <lineage>
        <taxon>Bacteria</taxon>
        <taxon>Bacillati</taxon>
        <taxon>Cyanobacteriota</taxon>
        <taxon>Cyanophyceae</taxon>
        <taxon>Chroococcidiopsidales</taxon>
        <taxon>Chroococcidiopsidaceae</taxon>
        <taxon>Chroococcidiopsis</taxon>
    </lineage>
</organism>
<sequence>MKSELKVKYLQFLLGKKKDSNEGFTLIELLVVVIIIGVLAAIALPNFLNQTAKAKQAEAKTTISQVNNAQALHRNTNNGFASAMSELALGLPESTSNYTYAVTGGGDTAQILATAANSAMKGYTGANVFFKDANSNSVIATIACEANTAGTGTPADPVKSTTATTLTGAASCPGTQTQIK</sequence>
<dbReference type="PANTHER" id="PTHR30093:SF44">
    <property type="entry name" value="TYPE II SECRETION SYSTEM CORE PROTEIN G"/>
    <property type="match status" value="1"/>
</dbReference>
<proteinExistence type="predicted"/>
<name>K9TZI7_CHRTP</name>
<dbReference type="Gene3D" id="3.30.700.10">
    <property type="entry name" value="Glycoprotein, Type 4 Pilin"/>
    <property type="match status" value="1"/>
</dbReference>
<evidence type="ECO:0000313" key="7">
    <source>
        <dbReference type="EMBL" id="AFY87773.1"/>
    </source>
</evidence>
<dbReference type="PANTHER" id="PTHR30093">
    <property type="entry name" value="GENERAL SECRETION PATHWAY PROTEIN G"/>
    <property type="match status" value="1"/>
</dbReference>
<protein>
    <submittedName>
        <fullName evidence="7">General secretion pathway protein H</fullName>
    </submittedName>
</protein>
<keyword evidence="5 6" id="KW-0472">Membrane</keyword>
<dbReference type="InterPro" id="IPR045584">
    <property type="entry name" value="Pilin-like"/>
</dbReference>
<keyword evidence="8" id="KW-1185">Reference proteome</keyword>
<accession>K9TZI7</accession>
<evidence type="ECO:0000256" key="1">
    <source>
        <dbReference type="ARBA" id="ARBA00004167"/>
    </source>
</evidence>
<dbReference type="InParanoid" id="K9TZI7"/>
<dbReference type="eggNOG" id="COG4968">
    <property type="taxonomic scope" value="Bacteria"/>
</dbReference>
<dbReference type="NCBIfam" id="TIGR02532">
    <property type="entry name" value="IV_pilin_GFxxxE"/>
    <property type="match status" value="1"/>
</dbReference>
<dbReference type="EMBL" id="CP003597">
    <property type="protein sequence ID" value="AFY87773.1"/>
    <property type="molecule type" value="Genomic_DNA"/>
</dbReference>
<dbReference type="Pfam" id="PF16734">
    <property type="entry name" value="Pilin_GH"/>
    <property type="match status" value="1"/>
</dbReference>
<evidence type="ECO:0000256" key="2">
    <source>
        <dbReference type="ARBA" id="ARBA00022481"/>
    </source>
</evidence>
<dbReference type="Pfam" id="PF07963">
    <property type="entry name" value="N_methyl"/>
    <property type="match status" value="1"/>
</dbReference>
<dbReference type="Proteomes" id="UP000010384">
    <property type="component" value="Chromosome"/>
</dbReference>
<evidence type="ECO:0000256" key="5">
    <source>
        <dbReference type="ARBA" id="ARBA00023136"/>
    </source>
</evidence>
<gene>
    <name evidence="7" type="ORF">Chro_2281</name>
</gene>
<dbReference type="PROSITE" id="PS00409">
    <property type="entry name" value="PROKAR_NTER_METHYL"/>
    <property type="match status" value="1"/>
</dbReference>
<feature type="transmembrane region" description="Helical" evidence="6">
    <location>
        <begin position="26"/>
        <end position="48"/>
    </location>
</feature>
<dbReference type="HOGENOM" id="CLU_091705_5_0_3"/>
<keyword evidence="3 6" id="KW-0812">Transmembrane</keyword>
<evidence type="ECO:0000313" key="8">
    <source>
        <dbReference type="Proteomes" id="UP000010384"/>
    </source>
</evidence>